<comment type="similarity">
    <text evidence="1">Belongs to the CorA metal ion transporter (MIT) (TC 1.A.35.5) family.</text>
</comment>
<keyword evidence="3" id="KW-1133">Transmembrane helix</keyword>
<dbReference type="EMBL" id="HBFC01033635">
    <property type="protein sequence ID" value="CAD8720768.1"/>
    <property type="molecule type" value="Transcribed_RNA"/>
</dbReference>
<evidence type="ECO:0000256" key="1">
    <source>
        <dbReference type="ARBA" id="ARBA00007535"/>
    </source>
</evidence>
<dbReference type="PANTHER" id="PTHR13890:SF31">
    <property type="entry name" value="MAGNESIUM TRANSPORTER MRS2-2-RELATED"/>
    <property type="match status" value="1"/>
</dbReference>
<evidence type="ECO:0000256" key="3">
    <source>
        <dbReference type="SAM" id="Phobius"/>
    </source>
</evidence>
<dbReference type="PANTHER" id="PTHR13890">
    <property type="entry name" value="RNA SPLICING PROTEIN MRS2, MITOCHONDRIAL"/>
    <property type="match status" value="1"/>
</dbReference>
<keyword evidence="3" id="KW-0472">Membrane</keyword>
<feature type="region of interest" description="Disordered" evidence="2">
    <location>
        <begin position="1"/>
        <end position="79"/>
    </location>
</feature>
<feature type="transmembrane region" description="Helical" evidence="3">
    <location>
        <begin position="665"/>
        <end position="686"/>
    </location>
</feature>
<feature type="region of interest" description="Disordered" evidence="2">
    <location>
        <begin position="505"/>
        <end position="524"/>
    </location>
</feature>
<dbReference type="GO" id="GO:0015095">
    <property type="term" value="F:magnesium ion transmembrane transporter activity"/>
    <property type="evidence" value="ECO:0007669"/>
    <property type="project" value="TreeGrafter"/>
</dbReference>
<feature type="compositionally biased region" description="Gly residues" evidence="2">
    <location>
        <begin position="44"/>
        <end position="79"/>
    </location>
</feature>
<feature type="compositionally biased region" description="Polar residues" evidence="2">
    <location>
        <begin position="22"/>
        <end position="33"/>
    </location>
</feature>
<evidence type="ECO:0000313" key="4">
    <source>
        <dbReference type="EMBL" id="CAD8720768.1"/>
    </source>
</evidence>
<reference evidence="4" key="1">
    <citation type="submission" date="2021-01" db="EMBL/GenBank/DDBJ databases">
        <authorList>
            <person name="Corre E."/>
            <person name="Pelletier E."/>
            <person name="Niang G."/>
            <person name="Scheremetjew M."/>
            <person name="Finn R."/>
            <person name="Kale V."/>
            <person name="Holt S."/>
            <person name="Cochrane G."/>
            <person name="Meng A."/>
            <person name="Brown T."/>
            <person name="Cohen L."/>
        </authorList>
    </citation>
    <scope>NUCLEOTIDE SEQUENCE</scope>
    <source>
        <strain evidence="4">SL-175</strain>
    </source>
</reference>
<protein>
    <recommendedName>
        <fullName evidence="5">Magnesium transporter</fullName>
    </recommendedName>
</protein>
<sequence>MSSTRGENHARGSGTPIRAVQKSASNSDFTTDNAETRKLRAASAGGGRGGVGGGGSGSFSSVGGRGTVRGAGGGLGGTGRRGISIRGSVGLLQDTNVGGAMGGAGLLSTTGGPAKPRAIGPKAWLKMNEEGICTPVTIDKHSLSSLLRVPMRDLRMLEPNFSNSYSAAILCRERCMVVHLEQVRLLITAEEVYLQDGRNTTVTKYLPELQRRLLMRKLKLMDSHGVPTIYPSAAAAKNTYGNGGAYDDYGFENRYGDHVEESEPDGGVRQEEGVVGEEDVSLEVGSSPATQTSGSLVVDDDIAFRGGVVHEPGKCVGDATGDRKGASEDMRFKAKLSPLGHSIDTSSDDGPPVVGSPPVVIGRHSSGGGGGGGGRNSGGGTDHGGIPRNSYNFGEKRNDNARQEDLPFELIALEVALEIACHQLEREQRDVGNEARPALEGLRRKVSTVNLESVRRIKSRITRITGRVSKVREEVQRYLDDDSDMRDMYLTRKLLAELFLSMGPTSGNSGQGPGGGGGSGNFYSPRFSMSHQKTQHLLSERKRRASGNFDGLRERQRTFEKAQLDAAINSAGKGSAGLGQGDTMGQGQMGDNQDMYEEEETHEYYDPKDDDADLQEVEDLLETYFTHIDSTFAELRALDEFIDDTEDFVNIELDSQRNQLIKLELILTTATLFVSIYGVVAGVFGMNLKNGKEHSENTFVLVNALCSVGAVIAFIFAVFFIRFKRIM</sequence>
<dbReference type="CDD" id="cd12823">
    <property type="entry name" value="Mrs2_Mfm1p-like"/>
    <property type="match status" value="1"/>
</dbReference>
<gene>
    <name evidence="4" type="ORF">MANT1106_LOCUS19980</name>
</gene>
<dbReference type="AlphaFoldDB" id="A0A7S0XJF3"/>
<feature type="transmembrane region" description="Helical" evidence="3">
    <location>
        <begin position="698"/>
        <end position="721"/>
    </location>
</feature>
<proteinExistence type="inferred from homology"/>
<feature type="compositionally biased region" description="Gly residues" evidence="2">
    <location>
        <begin position="365"/>
        <end position="383"/>
    </location>
</feature>
<dbReference type="Gene3D" id="1.20.58.340">
    <property type="entry name" value="Magnesium transport protein CorA, transmembrane region"/>
    <property type="match status" value="1"/>
</dbReference>
<dbReference type="Pfam" id="PF22099">
    <property type="entry name" value="MRS2-like"/>
    <property type="match status" value="3"/>
</dbReference>
<evidence type="ECO:0008006" key="5">
    <source>
        <dbReference type="Google" id="ProtNLM"/>
    </source>
</evidence>
<feature type="compositionally biased region" description="Basic and acidic residues" evidence="2">
    <location>
        <begin position="255"/>
        <end position="272"/>
    </location>
</feature>
<dbReference type="InterPro" id="IPR039204">
    <property type="entry name" value="MRS2-like"/>
</dbReference>
<dbReference type="Gene3D" id="2.40.128.330">
    <property type="match status" value="1"/>
</dbReference>
<name>A0A7S0XJF3_9CHLO</name>
<feature type="compositionally biased region" description="Gly residues" evidence="2">
    <location>
        <begin position="509"/>
        <end position="520"/>
    </location>
</feature>
<feature type="region of interest" description="Disordered" evidence="2">
    <location>
        <begin position="255"/>
        <end position="294"/>
    </location>
</feature>
<keyword evidence="3" id="KW-0812">Transmembrane</keyword>
<feature type="compositionally biased region" description="Basic and acidic residues" evidence="2">
    <location>
        <begin position="1"/>
        <end position="10"/>
    </location>
</feature>
<feature type="region of interest" description="Disordered" evidence="2">
    <location>
        <begin position="359"/>
        <end position="397"/>
    </location>
</feature>
<accession>A0A7S0XJF3</accession>
<organism evidence="4">
    <name type="scientific">Mantoniella antarctica</name>
    <dbReference type="NCBI Taxonomy" id="81844"/>
    <lineage>
        <taxon>Eukaryota</taxon>
        <taxon>Viridiplantae</taxon>
        <taxon>Chlorophyta</taxon>
        <taxon>Mamiellophyceae</taxon>
        <taxon>Mamiellales</taxon>
        <taxon>Mamiellaceae</taxon>
        <taxon>Mantoniella</taxon>
    </lineage>
</organism>
<evidence type="ECO:0000256" key="2">
    <source>
        <dbReference type="SAM" id="MobiDB-lite"/>
    </source>
</evidence>